<evidence type="ECO:0000313" key="2">
    <source>
        <dbReference type="EMBL" id="QVL30461.1"/>
    </source>
</evidence>
<dbReference type="KEGG" id="tsph:KIH39_16560"/>
<sequence>MRLHYSFGIISIALLSLAGCGGDLPRSRVHGKITLNGKPLTESTVVFLTQDKKTTLVKLRNDGTYSVDGVVQGPVEVCIQQDLPKVGPRPNPTRAAQKPKNSEAKDQQKVVEDAPPASTPIERKVVLPVKYGDPKQSGLRFELKEKDQEWSVELSS</sequence>
<gene>
    <name evidence="2" type="ORF">KIH39_16560</name>
</gene>
<dbReference type="RefSeq" id="WP_213494332.1">
    <property type="nucleotide sequence ID" value="NZ_CP074694.1"/>
</dbReference>
<accession>A0A8E6EWS4</accession>
<evidence type="ECO:0008006" key="4">
    <source>
        <dbReference type="Google" id="ProtNLM"/>
    </source>
</evidence>
<feature type="compositionally biased region" description="Basic and acidic residues" evidence="1">
    <location>
        <begin position="100"/>
        <end position="112"/>
    </location>
</feature>
<keyword evidence="3" id="KW-1185">Reference proteome</keyword>
<dbReference type="AlphaFoldDB" id="A0A8E6EWS4"/>
<dbReference type="PROSITE" id="PS51257">
    <property type="entry name" value="PROKAR_LIPOPROTEIN"/>
    <property type="match status" value="1"/>
</dbReference>
<feature type="region of interest" description="Disordered" evidence="1">
    <location>
        <begin position="81"/>
        <end position="122"/>
    </location>
</feature>
<protein>
    <recommendedName>
        <fullName evidence="4">Carboxypeptidase regulatory-like domain-containing protein</fullName>
    </recommendedName>
</protein>
<dbReference type="EMBL" id="CP074694">
    <property type="protein sequence ID" value="QVL30461.1"/>
    <property type="molecule type" value="Genomic_DNA"/>
</dbReference>
<evidence type="ECO:0000256" key="1">
    <source>
        <dbReference type="SAM" id="MobiDB-lite"/>
    </source>
</evidence>
<name>A0A8E6EWS4_9BACT</name>
<proteinExistence type="predicted"/>
<organism evidence="2 3">
    <name type="scientific">Telmatocola sphagniphila</name>
    <dbReference type="NCBI Taxonomy" id="1123043"/>
    <lineage>
        <taxon>Bacteria</taxon>
        <taxon>Pseudomonadati</taxon>
        <taxon>Planctomycetota</taxon>
        <taxon>Planctomycetia</taxon>
        <taxon>Gemmatales</taxon>
        <taxon>Gemmataceae</taxon>
    </lineage>
</organism>
<dbReference type="Proteomes" id="UP000676194">
    <property type="component" value="Chromosome"/>
</dbReference>
<reference evidence="2" key="1">
    <citation type="submission" date="2021-05" db="EMBL/GenBank/DDBJ databases">
        <title>Complete genome sequence of the cellulolytic planctomycete Telmatocola sphagniphila SP2T and characterization of the first cellulase from planctomycetes.</title>
        <authorList>
            <person name="Rakitin A.L."/>
            <person name="Beletsky A.V."/>
            <person name="Naumoff D.G."/>
            <person name="Kulichevskaya I.S."/>
            <person name="Mardanov A.V."/>
            <person name="Ravin N.V."/>
            <person name="Dedysh S.N."/>
        </authorList>
    </citation>
    <scope>NUCLEOTIDE SEQUENCE</scope>
    <source>
        <strain evidence="2">SP2T</strain>
    </source>
</reference>
<evidence type="ECO:0000313" key="3">
    <source>
        <dbReference type="Proteomes" id="UP000676194"/>
    </source>
</evidence>